<dbReference type="PANTHER" id="PTHR43146:SF1">
    <property type="entry name" value="CANCER-RELATED NUCLEOSIDE-TRIPHOSPHATASE"/>
    <property type="match status" value="1"/>
</dbReference>
<comment type="caution">
    <text evidence="5">The sequence shown here is derived from an EMBL/GenBank/DDBJ whole genome shotgun (WGS) entry which is preliminary data.</text>
</comment>
<organism evidence="5 6">
    <name type="scientific">Nonomuraea antimicrobica</name>
    <dbReference type="NCBI Taxonomy" id="561173"/>
    <lineage>
        <taxon>Bacteria</taxon>
        <taxon>Bacillati</taxon>
        <taxon>Actinomycetota</taxon>
        <taxon>Actinomycetes</taxon>
        <taxon>Streptosporangiales</taxon>
        <taxon>Streptosporangiaceae</taxon>
        <taxon>Nonomuraea</taxon>
    </lineage>
</organism>
<dbReference type="HAMAP" id="MF_00796">
    <property type="entry name" value="NTPase_1"/>
    <property type="match status" value="1"/>
</dbReference>
<keyword evidence="2" id="KW-0378">Hydrolase</keyword>
<dbReference type="SMART" id="SM00382">
    <property type="entry name" value="AAA"/>
    <property type="match status" value="1"/>
</dbReference>
<dbReference type="CDD" id="cd19482">
    <property type="entry name" value="RecA-like_Thep1"/>
    <property type="match status" value="1"/>
</dbReference>
<proteinExistence type="inferred from homology"/>
<dbReference type="RefSeq" id="WP_344874178.1">
    <property type="nucleotide sequence ID" value="NZ_BAAAZP010000020.1"/>
</dbReference>
<evidence type="ECO:0000256" key="2">
    <source>
        <dbReference type="ARBA" id="ARBA00022801"/>
    </source>
</evidence>
<evidence type="ECO:0000313" key="5">
    <source>
        <dbReference type="EMBL" id="GAA3652358.1"/>
    </source>
</evidence>
<dbReference type="InterPro" id="IPR003593">
    <property type="entry name" value="AAA+_ATPase"/>
</dbReference>
<dbReference type="EMBL" id="BAAAZP010000020">
    <property type="protein sequence ID" value="GAA3652358.1"/>
    <property type="molecule type" value="Genomic_DNA"/>
</dbReference>
<gene>
    <name evidence="5" type="ORF">GCM10022224_014060</name>
</gene>
<evidence type="ECO:0000256" key="3">
    <source>
        <dbReference type="ARBA" id="ARBA00022840"/>
    </source>
</evidence>
<dbReference type="InterPro" id="IPR004948">
    <property type="entry name" value="Nuc-triphosphatase_THEP1"/>
</dbReference>
<dbReference type="PANTHER" id="PTHR43146">
    <property type="entry name" value="CANCER-RELATED NUCLEOSIDE-TRIPHOSPHATASE"/>
    <property type="match status" value="1"/>
</dbReference>
<accession>A0ABP7B8Q7</accession>
<keyword evidence="3" id="KW-0067">ATP-binding</keyword>
<dbReference type="Gene3D" id="3.40.50.300">
    <property type="entry name" value="P-loop containing nucleotide triphosphate hydrolases"/>
    <property type="match status" value="1"/>
</dbReference>
<protein>
    <submittedName>
        <fullName evidence="5">NTPase</fullName>
    </submittedName>
</protein>
<dbReference type="Pfam" id="PF03266">
    <property type="entry name" value="NTPase_1"/>
    <property type="match status" value="1"/>
</dbReference>
<reference evidence="6" key="1">
    <citation type="journal article" date="2019" name="Int. J. Syst. Evol. Microbiol.">
        <title>The Global Catalogue of Microorganisms (GCM) 10K type strain sequencing project: providing services to taxonomists for standard genome sequencing and annotation.</title>
        <authorList>
            <consortium name="The Broad Institute Genomics Platform"/>
            <consortium name="The Broad Institute Genome Sequencing Center for Infectious Disease"/>
            <person name="Wu L."/>
            <person name="Ma J."/>
        </authorList>
    </citation>
    <scope>NUCLEOTIDE SEQUENCE [LARGE SCALE GENOMIC DNA]</scope>
    <source>
        <strain evidence="6">JCM 16904</strain>
    </source>
</reference>
<evidence type="ECO:0000256" key="1">
    <source>
        <dbReference type="ARBA" id="ARBA00022741"/>
    </source>
</evidence>
<name>A0ABP7B8Q7_9ACTN</name>
<evidence type="ECO:0000259" key="4">
    <source>
        <dbReference type="SMART" id="SM00382"/>
    </source>
</evidence>
<dbReference type="Proteomes" id="UP001500902">
    <property type="component" value="Unassembled WGS sequence"/>
</dbReference>
<evidence type="ECO:0000313" key="6">
    <source>
        <dbReference type="Proteomes" id="UP001500902"/>
    </source>
</evidence>
<feature type="domain" description="AAA+ ATPase" evidence="4">
    <location>
        <begin position="2"/>
        <end position="158"/>
    </location>
</feature>
<dbReference type="InterPro" id="IPR027417">
    <property type="entry name" value="P-loop_NTPase"/>
</dbReference>
<dbReference type="SUPFAM" id="SSF52540">
    <property type="entry name" value="P-loop containing nucleoside triphosphate hydrolases"/>
    <property type="match status" value="1"/>
</dbReference>
<keyword evidence="1" id="KW-0547">Nucleotide-binding</keyword>
<sequence>MSRPHVLLTAPPRTGKTTVVRRLAELLRATGLPVCGFVSDELREHGQRTGFTVEDFAGRKAVMAHQSWVSGPRIGRYGVNVPAFERIALPAMQRALTTKGAVVLIDEIGPMEMLSPAFMPRCVALFDSDLPIVATVHQRTHPALKARIEADLITVTPHNRDELPETLRRLLAGRAW</sequence>
<keyword evidence="6" id="KW-1185">Reference proteome</keyword>